<name>A0A1E8AYJ7_BACMY</name>
<dbReference type="PANTHER" id="PTHR43464">
    <property type="entry name" value="METHYLTRANSFERASE"/>
    <property type="match status" value="1"/>
</dbReference>
<accession>A0A1E8AYJ7</accession>
<feature type="domain" description="Methyltransferase" evidence="4">
    <location>
        <begin position="36"/>
        <end position="134"/>
    </location>
</feature>
<protein>
    <recommendedName>
        <fullName evidence="4">Methyltransferase domain-containing protein</fullName>
    </recommendedName>
</protein>
<organism evidence="5 6">
    <name type="scientific">Bacillus mycoides</name>
    <dbReference type="NCBI Taxonomy" id="1405"/>
    <lineage>
        <taxon>Bacteria</taxon>
        <taxon>Bacillati</taxon>
        <taxon>Bacillota</taxon>
        <taxon>Bacilli</taxon>
        <taxon>Bacillales</taxon>
        <taxon>Bacillaceae</taxon>
        <taxon>Bacillus</taxon>
        <taxon>Bacillus cereus group</taxon>
    </lineage>
</organism>
<dbReference type="Gene3D" id="2.20.25.110">
    <property type="entry name" value="S-adenosyl-L-methionine-dependent methyltransferases"/>
    <property type="match status" value="1"/>
</dbReference>
<reference evidence="5 6" key="1">
    <citation type="submission" date="2016-05" db="EMBL/GenBank/DDBJ databases">
        <title>Bacillus thuringiensis and Bacillus weihenstephanensis as novel biocontrol agents of wilt causing Verticillium species.</title>
        <authorList>
            <person name="Hollensteiner J."/>
            <person name="Wemheuer F."/>
            <person name="Harting R."/>
            <person name="Kolarzyk A."/>
            <person name="Diaz-Valerio S."/>
            <person name="Poehlein A."/>
            <person name="Brzuszkiewicz E."/>
            <person name="Nesemann K."/>
            <person name="Braus-Stromeyer S."/>
            <person name="Braus G."/>
            <person name="Daniel R."/>
            <person name="Liesegang H."/>
        </authorList>
    </citation>
    <scope>NUCLEOTIDE SEQUENCE [LARGE SCALE GENOMIC DNA]</scope>
    <source>
        <strain evidence="5 6">GOE8</strain>
    </source>
</reference>
<dbReference type="EMBL" id="LXLT01000101">
    <property type="protein sequence ID" value="OFD70282.1"/>
    <property type="molecule type" value="Genomic_DNA"/>
</dbReference>
<dbReference type="Pfam" id="PF13649">
    <property type="entry name" value="Methyltransf_25"/>
    <property type="match status" value="1"/>
</dbReference>
<evidence type="ECO:0000256" key="2">
    <source>
        <dbReference type="ARBA" id="ARBA00022679"/>
    </source>
</evidence>
<gene>
    <name evidence="5" type="ORF">BWGOE8_56950</name>
</gene>
<dbReference type="InterPro" id="IPR041698">
    <property type="entry name" value="Methyltransf_25"/>
</dbReference>
<keyword evidence="1" id="KW-0489">Methyltransferase</keyword>
<proteinExistence type="predicted"/>
<dbReference type="Proteomes" id="UP000175706">
    <property type="component" value="Unassembled WGS sequence"/>
</dbReference>
<dbReference type="InterPro" id="IPR029063">
    <property type="entry name" value="SAM-dependent_MTases_sf"/>
</dbReference>
<evidence type="ECO:0000256" key="3">
    <source>
        <dbReference type="ARBA" id="ARBA00022691"/>
    </source>
</evidence>
<evidence type="ECO:0000313" key="6">
    <source>
        <dbReference type="Proteomes" id="UP000175706"/>
    </source>
</evidence>
<keyword evidence="2" id="KW-0808">Transferase</keyword>
<dbReference type="CDD" id="cd02440">
    <property type="entry name" value="AdoMet_MTases"/>
    <property type="match status" value="1"/>
</dbReference>
<comment type="caution">
    <text evidence="5">The sequence shown here is derived from an EMBL/GenBank/DDBJ whole genome shotgun (WGS) entry which is preliminary data.</text>
</comment>
<dbReference type="PANTHER" id="PTHR43464:SF19">
    <property type="entry name" value="UBIQUINONE BIOSYNTHESIS O-METHYLTRANSFERASE, MITOCHONDRIAL"/>
    <property type="match status" value="1"/>
</dbReference>
<evidence type="ECO:0000259" key="4">
    <source>
        <dbReference type="Pfam" id="PF13649"/>
    </source>
</evidence>
<dbReference type="RefSeq" id="WP_070146081.1">
    <property type="nucleotide sequence ID" value="NZ_LXLT01000101.1"/>
</dbReference>
<dbReference type="PATRIC" id="fig|86662.25.peg.5870"/>
<dbReference type="GO" id="GO:0032259">
    <property type="term" value="P:methylation"/>
    <property type="evidence" value="ECO:0007669"/>
    <property type="project" value="UniProtKB-KW"/>
</dbReference>
<dbReference type="Gene3D" id="3.40.50.150">
    <property type="entry name" value="Vaccinia Virus protein VP39"/>
    <property type="match status" value="1"/>
</dbReference>
<dbReference type="GO" id="GO:0008168">
    <property type="term" value="F:methyltransferase activity"/>
    <property type="evidence" value="ECO:0007669"/>
    <property type="project" value="UniProtKB-KW"/>
</dbReference>
<evidence type="ECO:0000313" key="5">
    <source>
        <dbReference type="EMBL" id="OFD70282.1"/>
    </source>
</evidence>
<evidence type="ECO:0000256" key="1">
    <source>
        <dbReference type="ARBA" id="ARBA00022603"/>
    </source>
</evidence>
<dbReference type="AlphaFoldDB" id="A0A1E8AYJ7"/>
<dbReference type="SUPFAM" id="SSF53335">
    <property type="entry name" value="S-adenosyl-L-methionine-dependent methyltransferases"/>
    <property type="match status" value="1"/>
</dbReference>
<keyword evidence="3" id="KW-0949">S-adenosyl-L-methionine</keyword>
<sequence length="266" mass="30573">MQQQYDEISELYDIIIPEPDGIFDFYSGLVKPNDEVLDLGCGTGRLSFILAEKGANVTSVDISAGMIEKASKKLDEMPNIKDKIEFKVSSATDFKSERKFDFIFMSGGVFEYLLTPSQQKLALRNIKLLLKEGGIFVFDIITPPTILPYSKRVSDGGNSPIKGENFKNYKVKSWDVVKADHYKQIVETTCYFEVYDIADNFLSEKNFRFLAKYTLPSEMQYLLEIEGFNIKNFYGDYNKNPFGRNSEFMVYECRKQGENFNDIQCE</sequence>